<feature type="binding site" evidence="12">
    <location>
        <position position="224"/>
    </location>
    <ligand>
        <name>NAD(+)</name>
        <dbReference type="ChEBI" id="CHEBI:57540"/>
    </ligand>
</feature>
<keyword evidence="7 12" id="KW-0862">Zinc</keyword>
<dbReference type="InterPro" id="IPR012131">
    <property type="entry name" value="Hstdl_DH"/>
</dbReference>
<protein>
    <recommendedName>
        <fullName evidence="5 12">Histidinol dehydrogenase</fullName>
        <shortName evidence="12">HDH</shortName>
        <ecNumber evidence="4 12">1.1.1.23</ecNumber>
    </recommendedName>
</protein>
<comment type="cofactor">
    <cofactor evidence="12">
        <name>Zn(2+)</name>
        <dbReference type="ChEBI" id="CHEBI:29105"/>
    </cofactor>
    <text evidence="12">Binds 1 zinc ion per subunit.</text>
</comment>
<evidence type="ECO:0000256" key="9">
    <source>
        <dbReference type="ARBA" id="ARBA00023027"/>
    </source>
</evidence>
<feature type="binding site" evidence="12">
    <location>
        <position position="269"/>
    </location>
    <ligand>
        <name>Zn(2+)</name>
        <dbReference type="ChEBI" id="CHEBI:29105"/>
    </ligand>
</feature>
<evidence type="ECO:0000256" key="14">
    <source>
        <dbReference type="RuleBase" id="RU004175"/>
    </source>
</evidence>
<dbReference type="CDD" id="cd06572">
    <property type="entry name" value="Histidinol_dh"/>
    <property type="match status" value="1"/>
</dbReference>
<keyword evidence="10 12" id="KW-0368">Histidine biosynthesis</keyword>
<sequence>MERVTHALMNAVDLTDTPLDRRTLRRSVPRARHDSASAAEAVAPIVDAVESRGRAAVLEYTQRFDAVSPERLRVPADVIRAAVENLDPQLRAALEETIRRCRVVAANDRRSAATTTFTGGGTVTSRWLPVERVGLYVPGGLAVYPSTVIMNAVPAQAAGVASIAIVSPPQDTGLPHPTVLAAAALLGIDEVWAMGGAQSVAALAYGFDDGEELEPVDLITGPGNAYVAAAKAQVRSVVGIDTIAGPTEIIILADDTAAADLIAADLISQAEHDPMAAAVLVTDSQDLIDAVQQELSAQAAAAVHSERIRTALAGEQSAILKVADRSAGIAVVNAYAGEHVEVLVADPHAAAAQIISAGAVFIGAFSPVALGDYCAGSNHVLPTSGTAAHASALGVQSFLKGSQVIDYPAPALAAVADHIETLAAVEDLPAHGAAVRLRRGRQDKEV</sequence>
<evidence type="ECO:0000256" key="12">
    <source>
        <dbReference type="HAMAP-Rule" id="MF_01024"/>
    </source>
</evidence>
<keyword evidence="16" id="KW-1185">Reference proteome</keyword>
<dbReference type="InterPro" id="IPR016161">
    <property type="entry name" value="Ald_DH/histidinol_DH"/>
</dbReference>
<dbReference type="Gene3D" id="1.20.5.1300">
    <property type="match status" value="1"/>
</dbReference>
<keyword evidence="9 12" id="KW-0520">NAD</keyword>
<proteinExistence type="inferred from homology"/>
<evidence type="ECO:0000256" key="1">
    <source>
        <dbReference type="ARBA" id="ARBA00003850"/>
    </source>
</evidence>
<dbReference type="HAMAP" id="MF_01024">
    <property type="entry name" value="HisD"/>
    <property type="match status" value="1"/>
</dbReference>
<evidence type="ECO:0000256" key="10">
    <source>
        <dbReference type="ARBA" id="ARBA00023102"/>
    </source>
</evidence>
<organism evidence="15 16">
    <name type="scientific">Brevibacterium otitidis</name>
    <dbReference type="NCBI Taxonomy" id="53364"/>
    <lineage>
        <taxon>Bacteria</taxon>
        <taxon>Bacillati</taxon>
        <taxon>Actinomycetota</taxon>
        <taxon>Actinomycetes</taxon>
        <taxon>Micrococcales</taxon>
        <taxon>Brevibacteriaceae</taxon>
        <taxon>Brevibacterium</taxon>
    </lineage>
</organism>
<gene>
    <name evidence="12 15" type="primary">hisD</name>
    <name evidence="15" type="ORF">ACFFN1_16580</name>
</gene>
<reference evidence="15 16" key="1">
    <citation type="submission" date="2024-09" db="EMBL/GenBank/DDBJ databases">
        <authorList>
            <person name="Sun Q."/>
            <person name="Mori K."/>
        </authorList>
    </citation>
    <scope>NUCLEOTIDE SEQUENCE [LARGE SCALE GENOMIC DNA]</scope>
    <source>
        <strain evidence="15 16">JCM 11683</strain>
    </source>
</reference>
<feature type="binding site" evidence="12">
    <location>
        <position position="269"/>
    </location>
    <ligand>
        <name>substrate</name>
    </ligand>
</feature>
<dbReference type="EC" id="1.1.1.23" evidence="4 12"/>
<dbReference type="PRINTS" id="PR00083">
    <property type="entry name" value="HOLDHDRGNASE"/>
</dbReference>
<evidence type="ECO:0000256" key="4">
    <source>
        <dbReference type="ARBA" id="ARBA00012965"/>
    </source>
</evidence>
<feature type="binding site" evidence="12">
    <location>
        <position position="272"/>
    </location>
    <ligand>
        <name>Zn(2+)</name>
        <dbReference type="ChEBI" id="CHEBI:29105"/>
    </ligand>
</feature>
<comment type="catalytic activity">
    <reaction evidence="11 12">
        <text>L-histidinol + 2 NAD(+) + H2O = L-histidine + 2 NADH + 3 H(+)</text>
        <dbReference type="Rhea" id="RHEA:20641"/>
        <dbReference type="ChEBI" id="CHEBI:15377"/>
        <dbReference type="ChEBI" id="CHEBI:15378"/>
        <dbReference type="ChEBI" id="CHEBI:57540"/>
        <dbReference type="ChEBI" id="CHEBI:57595"/>
        <dbReference type="ChEBI" id="CHEBI:57699"/>
        <dbReference type="ChEBI" id="CHEBI:57945"/>
        <dbReference type="EC" id="1.1.1.23"/>
    </reaction>
</comment>
<dbReference type="Pfam" id="PF00815">
    <property type="entry name" value="Histidinol_dh"/>
    <property type="match status" value="1"/>
</dbReference>
<dbReference type="Gene3D" id="3.40.50.1980">
    <property type="entry name" value="Nitrogenase molybdenum iron protein domain"/>
    <property type="match status" value="2"/>
</dbReference>
<feature type="binding site" evidence="12">
    <location>
        <position position="247"/>
    </location>
    <ligand>
        <name>substrate</name>
    </ligand>
</feature>
<feature type="binding site" evidence="12">
    <location>
        <position position="372"/>
    </location>
    <ligand>
        <name>Zn(2+)</name>
        <dbReference type="ChEBI" id="CHEBI:29105"/>
    </ligand>
</feature>
<evidence type="ECO:0000313" key="15">
    <source>
        <dbReference type="EMBL" id="MFB9777995.1"/>
    </source>
</evidence>
<evidence type="ECO:0000256" key="6">
    <source>
        <dbReference type="ARBA" id="ARBA00022723"/>
    </source>
</evidence>
<evidence type="ECO:0000256" key="8">
    <source>
        <dbReference type="ARBA" id="ARBA00023002"/>
    </source>
</evidence>
<dbReference type="GO" id="GO:0004399">
    <property type="term" value="F:histidinol dehydrogenase activity"/>
    <property type="evidence" value="ECO:0007669"/>
    <property type="project" value="UniProtKB-EC"/>
</dbReference>
<evidence type="ECO:0000256" key="3">
    <source>
        <dbReference type="ARBA" id="ARBA00010178"/>
    </source>
</evidence>
<dbReference type="InterPro" id="IPR022695">
    <property type="entry name" value="Histidinol_DH_monofunct"/>
</dbReference>
<dbReference type="PROSITE" id="PS00611">
    <property type="entry name" value="HISOL_DEHYDROGENASE"/>
    <property type="match status" value="1"/>
</dbReference>
<comment type="pathway">
    <text evidence="2 12">Amino-acid biosynthesis; L-histidine biosynthesis; L-histidine from 5-phospho-alpha-D-ribose 1-diphosphate: step 9/9.</text>
</comment>
<evidence type="ECO:0000313" key="16">
    <source>
        <dbReference type="Proteomes" id="UP001589707"/>
    </source>
</evidence>
<feature type="binding site" evidence="12">
    <location>
        <position position="198"/>
    </location>
    <ligand>
        <name>NAD(+)</name>
        <dbReference type="ChEBI" id="CHEBI:57540"/>
    </ligand>
</feature>
<dbReference type="SUPFAM" id="SSF53720">
    <property type="entry name" value="ALDH-like"/>
    <property type="match status" value="1"/>
</dbReference>
<dbReference type="PANTHER" id="PTHR21256:SF2">
    <property type="entry name" value="HISTIDINE BIOSYNTHESIS TRIFUNCTIONAL PROTEIN"/>
    <property type="match status" value="1"/>
</dbReference>
<feature type="binding site" evidence="12">
    <location>
        <position position="136"/>
    </location>
    <ligand>
        <name>NAD(+)</name>
        <dbReference type="ChEBI" id="CHEBI:57540"/>
    </ligand>
</feature>
<accession>A0ABV5X6B9</accession>
<feature type="binding site" evidence="12">
    <location>
        <position position="339"/>
    </location>
    <ligand>
        <name>substrate</name>
    </ligand>
</feature>
<evidence type="ECO:0000256" key="13">
    <source>
        <dbReference type="PIRNR" id="PIRNR000099"/>
    </source>
</evidence>
<comment type="caution">
    <text evidence="15">The sequence shown here is derived from an EMBL/GenBank/DDBJ whole genome shotgun (WGS) entry which is preliminary data.</text>
</comment>
<keyword evidence="8 12" id="KW-0560">Oxidoreductase</keyword>
<evidence type="ECO:0000256" key="5">
    <source>
        <dbReference type="ARBA" id="ARBA00016531"/>
    </source>
</evidence>
<feature type="binding site" evidence="12">
    <location>
        <position position="272"/>
    </location>
    <ligand>
        <name>substrate</name>
    </ligand>
</feature>
<feature type="active site" description="Proton acceptor" evidence="12">
    <location>
        <position position="338"/>
    </location>
</feature>
<keyword evidence="12" id="KW-0028">Amino-acid biosynthesis</keyword>
<dbReference type="EMBL" id="JBHMAU010000133">
    <property type="protein sequence ID" value="MFB9777995.1"/>
    <property type="molecule type" value="Genomic_DNA"/>
</dbReference>
<dbReference type="InterPro" id="IPR001692">
    <property type="entry name" value="Histidinol_DH_CS"/>
</dbReference>
<dbReference type="PIRSF" id="PIRSF000099">
    <property type="entry name" value="Histidinol_dh"/>
    <property type="match status" value="1"/>
</dbReference>
<name>A0ABV5X6B9_9MICO</name>
<comment type="similarity">
    <text evidence="3 12 13 14">Belongs to the histidinol dehydrogenase family.</text>
</comment>
<dbReference type="Proteomes" id="UP001589707">
    <property type="component" value="Unassembled WGS sequence"/>
</dbReference>
<feature type="binding site" evidence="12">
    <location>
        <position position="426"/>
    </location>
    <ligand>
        <name>substrate</name>
    </ligand>
</feature>
<feature type="active site" description="Proton acceptor" evidence="12">
    <location>
        <position position="339"/>
    </location>
</feature>
<dbReference type="NCBIfam" id="TIGR00069">
    <property type="entry name" value="hisD"/>
    <property type="match status" value="1"/>
</dbReference>
<keyword evidence="6 12" id="KW-0479">Metal-binding</keyword>
<feature type="binding site" evidence="12">
    <location>
        <position position="431"/>
    </location>
    <ligand>
        <name>substrate</name>
    </ligand>
</feature>
<dbReference type="RefSeq" id="WP_376842011.1">
    <property type="nucleotide sequence ID" value="NZ_JBHMAU010000133.1"/>
</dbReference>
<evidence type="ECO:0000256" key="7">
    <source>
        <dbReference type="ARBA" id="ARBA00022833"/>
    </source>
</evidence>
<feature type="binding site" evidence="12">
    <location>
        <position position="431"/>
    </location>
    <ligand>
        <name>Zn(2+)</name>
        <dbReference type="ChEBI" id="CHEBI:29105"/>
    </ligand>
</feature>
<comment type="function">
    <text evidence="1 12">Catalyzes the sequential NAD-dependent oxidations of L-histidinol to L-histidinaldehyde and then to L-histidine.</text>
</comment>
<feature type="binding site" evidence="12">
    <location>
        <position position="372"/>
    </location>
    <ligand>
        <name>substrate</name>
    </ligand>
</feature>
<dbReference type="PANTHER" id="PTHR21256">
    <property type="entry name" value="HISTIDINOL DEHYDROGENASE HDH"/>
    <property type="match status" value="1"/>
</dbReference>
<evidence type="ECO:0000256" key="2">
    <source>
        <dbReference type="ARBA" id="ARBA00004940"/>
    </source>
</evidence>
<evidence type="ECO:0000256" key="11">
    <source>
        <dbReference type="ARBA" id="ARBA00049489"/>
    </source>
</evidence>